<feature type="region of interest" description="Disordered" evidence="9">
    <location>
        <begin position="643"/>
        <end position="662"/>
    </location>
</feature>
<feature type="region of interest" description="Disordered" evidence="9">
    <location>
        <begin position="887"/>
        <end position="951"/>
    </location>
</feature>
<dbReference type="PANTHER" id="PTHR19980:SF0">
    <property type="entry name" value="CLEAVAGE STIMULATION FACTOR SUBUNIT 3"/>
    <property type="match status" value="1"/>
</dbReference>
<comment type="subcellular location">
    <subcellularLocation>
        <location evidence="2 8">Cytoplasm</location>
    </subcellularLocation>
    <subcellularLocation>
        <location evidence="8">Nucleus</location>
    </subcellularLocation>
    <text evidence="8">Nucleus and/or cytoplasm.</text>
</comment>
<dbReference type="Pfam" id="PF05843">
    <property type="entry name" value="Suf"/>
    <property type="match status" value="1"/>
</dbReference>
<evidence type="ECO:0000313" key="11">
    <source>
        <dbReference type="EMBL" id="OQE31066.1"/>
    </source>
</evidence>
<feature type="region of interest" description="Disordered" evidence="9">
    <location>
        <begin position="999"/>
        <end position="1021"/>
    </location>
</feature>
<reference evidence="12" key="1">
    <citation type="journal article" date="2017" name="Nat. Microbiol.">
        <title>Global analysis of biosynthetic gene clusters reveals vast potential of secondary metabolite production in Penicillium species.</title>
        <authorList>
            <person name="Nielsen J.C."/>
            <person name="Grijseels S."/>
            <person name="Prigent S."/>
            <person name="Ji B."/>
            <person name="Dainat J."/>
            <person name="Nielsen K.F."/>
            <person name="Frisvad J.C."/>
            <person name="Workman M."/>
            <person name="Nielsen J."/>
        </authorList>
    </citation>
    <scope>NUCLEOTIDE SEQUENCE [LARGE SCALE GENOMIC DNA]</scope>
    <source>
        <strain evidence="12">IBT 14082</strain>
    </source>
</reference>
<feature type="compositionally biased region" description="Polar residues" evidence="9">
    <location>
        <begin position="96"/>
        <end position="107"/>
    </location>
</feature>
<evidence type="ECO:0000256" key="1">
    <source>
        <dbReference type="ARBA" id="ARBA00002863"/>
    </source>
</evidence>
<evidence type="ECO:0000256" key="4">
    <source>
        <dbReference type="ARBA" id="ARBA00022664"/>
    </source>
</evidence>
<evidence type="ECO:0000259" key="10">
    <source>
        <dbReference type="Pfam" id="PF05843"/>
    </source>
</evidence>
<feature type="compositionally biased region" description="Polar residues" evidence="9">
    <location>
        <begin position="933"/>
        <end position="946"/>
    </location>
</feature>
<dbReference type="GO" id="GO:0005634">
    <property type="term" value="C:nucleus"/>
    <property type="evidence" value="ECO:0007669"/>
    <property type="project" value="UniProtKB-SubCell"/>
</dbReference>
<accession>A0A1V6TXW4</accession>
<name>A0A1V6TXW4_9EURO</name>
<dbReference type="PANTHER" id="PTHR19980">
    <property type="entry name" value="RNA CLEAVAGE STIMULATION FACTOR"/>
    <property type="match status" value="1"/>
</dbReference>
<feature type="domain" description="Suppressor of forked" evidence="10">
    <location>
        <begin position="254"/>
        <end position="855"/>
    </location>
</feature>
<evidence type="ECO:0000256" key="9">
    <source>
        <dbReference type="SAM" id="MobiDB-lite"/>
    </source>
</evidence>
<dbReference type="InterPro" id="IPR011990">
    <property type="entry name" value="TPR-like_helical_dom_sf"/>
</dbReference>
<comment type="caution">
    <text evidence="11">The sequence shown here is derived from an EMBL/GenBank/DDBJ whole genome shotgun (WGS) entry which is preliminary data.</text>
</comment>
<dbReference type="AlphaFoldDB" id="A0A1V6TXW4"/>
<comment type="function">
    <text evidence="1 8">Component of the cleavage factor IA (CFIA) complex, which is involved in the endonucleolytic cleavage during polyadenylation-dependent pre-mRNA 3'-end formation.</text>
</comment>
<feature type="compositionally biased region" description="Acidic residues" evidence="9">
    <location>
        <begin position="25"/>
        <end position="40"/>
    </location>
</feature>
<dbReference type="SMART" id="SM00386">
    <property type="entry name" value="HAT"/>
    <property type="match status" value="5"/>
</dbReference>
<dbReference type="OrthoDB" id="26282at2759"/>
<dbReference type="EMBL" id="MLQL01000002">
    <property type="protein sequence ID" value="OQE31066.1"/>
    <property type="molecule type" value="Genomic_DNA"/>
</dbReference>
<feature type="compositionally biased region" description="Low complexity" evidence="9">
    <location>
        <begin position="108"/>
        <end position="125"/>
    </location>
</feature>
<keyword evidence="4 8" id="KW-0507">mRNA processing</keyword>
<feature type="compositionally biased region" description="Polar residues" evidence="9">
    <location>
        <begin position="226"/>
        <end position="238"/>
    </location>
</feature>
<dbReference type="GO" id="GO:0003729">
    <property type="term" value="F:mRNA binding"/>
    <property type="evidence" value="ECO:0007669"/>
    <property type="project" value="TreeGrafter"/>
</dbReference>
<dbReference type="Proteomes" id="UP000191342">
    <property type="component" value="Unassembled WGS sequence"/>
</dbReference>
<dbReference type="InterPro" id="IPR045243">
    <property type="entry name" value="Rna14-like"/>
</dbReference>
<organism evidence="11 12">
    <name type="scientific">Penicillium flavigenum</name>
    <dbReference type="NCBI Taxonomy" id="254877"/>
    <lineage>
        <taxon>Eukaryota</taxon>
        <taxon>Fungi</taxon>
        <taxon>Dikarya</taxon>
        <taxon>Ascomycota</taxon>
        <taxon>Pezizomycotina</taxon>
        <taxon>Eurotiomycetes</taxon>
        <taxon>Eurotiomycetidae</taxon>
        <taxon>Eurotiales</taxon>
        <taxon>Aspergillaceae</taxon>
        <taxon>Penicillium</taxon>
    </lineage>
</organism>
<evidence type="ECO:0000256" key="5">
    <source>
        <dbReference type="ARBA" id="ARBA00022737"/>
    </source>
</evidence>
<feature type="compositionally biased region" description="Polar residues" evidence="9">
    <location>
        <begin position="11"/>
        <end position="24"/>
    </location>
</feature>
<keyword evidence="5" id="KW-0677">Repeat</keyword>
<dbReference type="InterPro" id="IPR003107">
    <property type="entry name" value="HAT"/>
</dbReference>
<proteinExistence type="predicted"/>
<dbReference type="FunFam" id="1.25.40.1040:FF:000006">
    <property type="entry name" value="CFIA complex component Rna14, putative"/>
    <property type="match status" value="1"/>
</dbReference>
<feature type="compositionally biased region" description="Polar residues" evidence="9">
    <location>
        <begin position="168"/>
        <end position="188"/>
    </location>
</feature>
<sequence length="1021" mass="113682">MADDEAETAFFQAQSLNPDSQSPTEEQEGDNSDAESDDYDPSLALGDQYSASFPETKKPDADPADAAPSDETEDSIPNPTVASDANVASEVDADAGQTSNSPDASHNPSRAESSTPAPASAAEAQPKTRTIGGFEVDDDEDDEGDAEYEPPAVLGGEDVNAMPVTMSEDPSSGNAMQNTSPDVSSHQAEQGPASGPDVANSSYSPDPVHNIDPSSVPGQSHWAAQDLQSATMQNSTVPTPVPDSPASKGRLAHDRVGMLEDRIGEDPRGDIPAWLELIAEHRSRNRLDSARETYERFLKLFPMAADQWVAYASMESELNEFFRLEQIFNRTLLTTPSIQLWSVYLDYVRRRNPLTTDASGEARKTISSAYDMAIQYVGMDKDSGNIWADYIEFIRSGPGIVGGSGWQDQQKMDLLRKAYQRAIGVPTQAVNALWKEYDQFEMNLNKLTGRKFLQEHSPSYMTARSSYTELQNITRDLIRTSLPPMPPLPGSEGDVEFSAQVDIWKRWIAWEKEDPLVLKEEDPAAYKARVVYFYKQALMALAFFPEMWFDAAEFCFLNNMEDDGTEFLKNGIEANPESCLLTFKRADRVEVTSDSEQDSAKRAAKVREPYDKLLDALYELINKARNQETQDVARIEAYFAPQKVESQPANEDEDDPEAKEREAAKTAQIDAVRKAHSVQINTISKTVSFAWIALMRSMRRIQGKGKPGELAGSRQIFAEARKRGRITSDVYIASALMEYHCYKDPAATKIFERGAKLFPEDEHFALEYLRHLLDINDTINARAVFETTVRKLTSNAENVHKAKPIFSFLHEYESRYGDLTQVINLENRMRELYPEDPALEQFANRYSNSNFDPTSVQLILSPSQTKQKTHMPGISAETHGSPMARYLDTSLNSPKRPYPIDDYDEDSGRPRKFVRAESPMKSAQARRLDQPKRVQQLNGQSTSYRPQGSPAPLPREVVNLLSILPPAAAYNITRLSSEKMIDLLRHVEIPSDVSQIQIPQAAHGPGGGQTPGLNPYSGGYR</sequence>
<dbReference type="GO" id="GO:0180010">
    <property type="term" value="P:co-transcriptional mRNA 3'-end processing, cleavage and polyadenylation pathway"/>
    <property type="evidence" value="ECO:0007669"/>
    <property type="project" value="UniProtKB-UniRule"/>
</dbReference>
<keyword evidence="3 8" id="KW-0963">Cytoplasm</keyword>
<evidence type="ECO:0000256" key="6">
    <source>
        <dbReference type="ARBA" id="ARBA00023242"/>
    </source>
</evidence>
<evidence type="ECO:0000256" key="8">
    <source>
        <dbReference type="RuleBase" id="RU369035"/>
    </source>
</evidence>
<dbReference type="STRING" id="254877.A0A1V6TXW4"/>
<dbReference type="InterPro" id="IPR008847">
    <property type="entry name" value="Suf"/>
</dbReference>
<evidence type="ECO:0000256" key="7">
    <source>
        <dbReference type="ARBA" id="ARBA00026188"/>
    </source>
</evidence>
<dbReference type="Gene3D" id="1.25.40.1040">
    <property type="match status" value="1"/>
</dbReference>
<evidence type="ECO:0000256" key="2">
    <source>
        <dbReference type="ARBA" id="ARBA00004496"/>
    </source>
</evidence>
<feature type="compositionally biased region" description="Acidic residues" evidence="9">
    <location>
        <begin position="135"/>
        <end position="148"/>
    </location>
</feature>
<evidence type="ECO:0000256" key="3">
    <source>
        <dbReference type="ARBA" id="ARBA00022490"/>
    </source>
</evidence>
<keyword evidence="6 8" id="KW-0539">Nucleus</keyword>
<gene>
    <name evidence="11" type="ORF">PENFLA_c002G10359</name>
</gene>
<evidence type="ECO:0000313" key="12">
    <source>
        <dbReference type="Proteomes" id="UP000191342"/>
    </source>
</evidence>
<dbReference type="SUPFAM" id="SSF48452">
    <property type="entry name" value="TPR-like"/>
    <property type="match status" value="2"/>
</dbReference>
<protein>
    <recommendedName>
        <fullName evidence="7 8">mRNA 3'-end-processing protein RNA14</fullName>
    </recommendedName>
</protein>
<keyword evidence="12" id="KW-1185">Reference proteome</keyword>
<feature type="region of interest" description="Disordered" evidence="9">
    <location>
        <begin position="1"/>
        <end position="250"/>
    </location>
</feature>
<dbReference type="GO" id="GO:0005737">
    <property type="term" value="C:cytoplasm"/>
    <property type="evidence" value="ECO:0007669"/>
    <property type="project" value="UniProtKB-SubCell"/>
</dbReference>